<dbReference type="InterPro" id="IPR027303">
    <property type="entry name" value="Gln_synth_gly_rich_site"/>
</dbReference>
<dbReference type="InterPro" id="IPR014746">
    <property type="entry name" value="Gln_synth/guanido_kin_cat_dom"/>
</dbReference>
<dbReference type="PANTHER" id="PTHR42974:SF1">
    <property type="entry name" value="TYPE-3 GLUTAMINE SYNTHETASE"/>
    <property type="match status" value="1"/>
</dbReference>
<dbReference type="SUPFAM" id="SSF55931">
    <property type="entry name" value="Glutamine synthetase/guanido kinase"/>
    <property type="match status" value="1"/>
</dbReference>
<evidence type="ECO:0000259" key="4">
    <source>
        <dbReference type="PROSITE" id="PS51987"/>
    </source>
</evidence>
<dbReference type="Pfam" id="PF00120">
    <property type="entry name" value="Gln-synt_C"/>
    <property type="match status" value="1"/>
</dbReference>
<dbReference type="PROSITE" id="PS51986">
    <property type="entry name" value="GS_BETA_GRASP"/>
    <property type="match status" value="1"/>
</dbReference>
<dbReference type="RefSeq" id="WP_156064449.1">
    <property type="nucleotide sequence ID" value="NZ_JAJEQO010000001.1"/>
</dbReference>
<feature type="domain" description="GS beta-grasp" evidence="3">
    <location>
        <begin position="63"/>
        <end position="152"/>
    </location>
</feature>
<dbReference type="Proteomes" id="UP001199236">
    <property type="component" value="Unassembled WGS sequence"/>
</dbReference>
<protein>
    <submittedName>
        <fullName evidence="5">Glutamine synthetase III</fullName>
    </submittedName>
</protein>
<name>A0ABS8FFY7_9FIRM</name>
<comment type="caution">
    <text evidence="5">The sequence shown here is derived from an EMBL/GenBank/DDBJ whole genome shotgun (WGS) entry which is preliminary data.</text>
</comment>
<accession>A0ABS8FFY7</accession>
<evidence type="ECO:0000256" key="1">
    <source>
        <dbReference type="PROSITE-ProRule" id="PRU01330"/>
    </source>
</evidence>
<comment type="similarity">
    <text evidence="1 2">Belongs to the glutamine synthetase family.</text>
</comment>
<dbReference type="InterPro" id="IPR008147">
    <property type="entry name" value="Gln_synt_N"/>
</dbReference>
<dbReference type="Pfam" id="PF18318">
    <property type="entry name" value="Gln-synt_C-ter"/>
    <property type="match status" value="1"/>
</dbReference>
<dbReference type="InterPro" id="IPR008146">
    <property type="entry name" value="Gln_synth_cat_dom"/>
</dbReference>
<sequence>MAANVMEIYGSKVFNEHVMKERLPSATYKSLERTLHKGAPLDIEVANVVASVMKRWAMELGATHYTHWFQPLTGITSEKHDGFVSPVGDGTAIMEFSGKELVRGEPDASSFPSGGLRATCEARGYTAWDPTSYAFVKDDVLCIPTAFVSYTGEALDKKTPLLRSMNALSGQAIRILKLFGKDVDYVSTTVGPEQEYFLVKKEDYEARQDLILTGRTLFGAPSAKGQELEEHYFGVIRPEVSAFMKELDEELWKLGVPAKTKHNEVAPCQHELAPIFDTTNVAIDHNLLTMEMMKKIAPKYGLVCLQHEKPFEGVNGSGKHNNWSMSTTHENLLDPGDTPMENLQFLVFLAAVIKAVDEYADLLRTSVATPGNDHRLGANEAPPAIISIFVGEELEAVIDAIASDSPYAGPVKMKMDLGVDVLPKFSKDTTDRNRTSPFAFTGNKFEFRMPGSAENLSDANTILNTAVAKELKGYADELEGAEDFTSAAIALVKRTIRDHRRVIFNGNGYTAEWEEEAARRGLPNKKNTPAALPALIDPKNIQLMEDFGVLTKIEMESRYEVEMEHYSKIINIEALTMLEMARKQLLPAINAYMSEVANTAASKLAVSEAISVRSETKTLTRLSTDADAMSDAIDALQAAVDTAEAMTDESAKAVSFHDDVLPKMDALRAAADDAETICGEDYWPLPSYSKMLYYV</sequence>
<dbReference type="SMART" id="SM01230">
    <property type="entry name" value="Gln-synt_C"/>
    <property type="match status" value="1"/>
</dbReference>
<evidence type="ECO:0000259" key="3">
    <source>
        <dbReference type="PROSITE" id="PS51986"/>
    </source>
</evidence>
<dbReference type="EMBL" id="JAJEQO010000001">
    <property type="protein sequence ID" value="MCC2212222.1"/>
    <property type="molecule type" value="Genomic_DNA"/>
</dbReference>
<gene>
    <name evidence="5" type="ORF">LKD34_01660</name>
</gene>
<evidence type="ECO:0000256" key="2">
    <source>
        <dbReference type="RuleBase" id="RU000384"/>
    </source>
</evidence>
<dbReference type="InterPro" id="IPR052725">
    <property type="entry name" value="GS_Type-3"/>
</dbReference>
<dbReference type="Pfam" id="PF12437">
    <property type="entry name" value="GSIII_N"/>
    <property type="match status" value="1"/>
</dbReference>
<dbReference type="Gene3D" id="3.30.590.10">
    <property type="entry name" value="Glutamine synthetase/guanido kinase, catalytic domain"/>
    <property type="match status" value="1"/>
</dbReference>
<organism evidence="5 6">
    <name type="scientific">Faecalibacterium hominis</name>
    <name type="common">ex Afrizal et al. 2022</name>
    <dbReference type="NCBI Taxonomy" id="2881265"/>
    <lineage>
        <taxon>Bacteria</taxon>
        <taxon>Bacillati</taxon>
        <taxon>Bacillota</taxon>
        <taxon>Clostridia</taxon>
        <taxon>Eubacteriales</taxon>
        <taxon>Oscillospiraceae</taxon>
        <taxon>Faecalibacterium</taxon>
    </lineage>
</organism>
<dbReference type="PANTHER" id="PTHR42974">
    <property type="entry name" value="GLUTAMINE SYNTHETASE"/>
    <property type="match status" value="1"/>
</dbReference>
<evidence type="ECO:0000313" key="6">
    <source>
        <dbReference type="Proteomes" id="UP001199236"/>
    </source>
</evidence>
<dbReference type="Gene3D" id="1.20.120.1560">
    <property type="match status" value="1"/>
</dbReference>
<evidence type="ECO:0000313" key="5">
    <source>
        <dbReference type="EMBL" id="MCC2212222.1"/>
    </source>
</evidence>
<reference evidence="5 6" key="1">
    <citation type="submission" date="2021-10" db="EMBL/GenBank/DDBJ databases">
        <title>Anaerobic single-cell dispensing facilitates the cultivation of human gut bacteria.</title>
        <authorList>
            <person name="Afrizal A."/>
        </authorList>
    </citation>
    <scope>NUCLEOTIDE SEQUENCE [LARGE SCALE GENOMIC DNA]</scope>
    <source>
        <strain evidence="5 6">CLA-AA-H223</strain>
    </source>
</reference>
<feature type="domain" description="GS catalytic" evidence="4">
    <location>
        <begin position="157"/>
        <end position="585"/>
    </location>
</feature>
<keyword evidence="6" id="KW-1185">Reference proteome</keyword>
<proteinExistence type="inferred from homology"/>
<dbReference type="InterPro" id="IPR022147">
    <property type="entry name" value="GSIII_N"/>
</dbReference>
<dbReference type="InterPro" id="IPR040577">
    <property type="entry name" value="Gln-synt_C"/>
</dbReference>
<dbReference type="PROSITE" id="PS51987">
    <property type="entry name" value="GS_CATALYTIC"/>
    <property type="match status" value="1"/>
</dbReference>
<dbReference type="PROSITE" id="PS00181">
    <property type="entry name" value="GLNA_ATP"/>
    <property type="match status" value="1"/>
</dbReference>